<keyword evidence="2" id="KW-1185">Reference proteome</keyword>
<organism evidence="1 2">
    <name type="scientific">Marinobacterium stanieri</name>
    <dbReference type="NCBI Taxonomy" id="49186"/>
    <lineage>
        <taxon>Bacteria</taxon>
        <taxon>Pseudomonadati</taxon>
        <taxon>Pseudomonadota</taxon>
        <taxon>Gammaproteobacteria</taxon>
        <taxon>Oceanospirillales</taxon>
        <taxon>Oceanospirillaceae</taxon>
        <taxon>Marinobacterium</taxon>
    </lineage>
</organism>
<name>A0A1N6NQB3_9GAMM</name>
<dbReference type="Pfam" id="PF06296">
    <property type="entry name" value="RelE"/>
    <property type="match status" value="1"/>
</dbReference>
<gene>
    <name evidence="1" type="ORF">SAMN05421647_101486</name>
</gene>
<dbReference type="STRING" id="49186.SAMN05421647_101486"/>
<evidence type="ECO:0000313" key="2">
    <source>
        <dbReference type="Proteomes" id="UP000186895"/>
    </source>
</evidence>
<protein>
    <submittedName>
        <fullName evidence="1">RelE toxin of RelE / RelB toxin-antitoxin system</fullName>
    </submittedName>
</protein>
<dbReference type="InterPro" id="IPR009387">
    <property type="entry name" value="HigB-2"/>
</dbReference>
<dbReference type="PIRSF" id="PIRSF039032">
    <property type="entry name" value="HigB-2"/>
    <property type="match status" value="1"/>
</dbReference>
<proteinExistence type="predicted"/>
<dbReference type="Proteomes" id="UP000186895">
    <property type="component" value="Unassembled WGS sequence"/>
</dbReference>
<dbReference type="AlphaFoldDB" id="A0A1N6NQB3"/>
<accession>A0A1N6NQB3</accession>
<reference evidence="1 2" key="1">
    <citation type="submission" date="2017-01" db="EMBL/GenBank/DDBJ databases">
        <authorList>
            <person name="Mah S.A."/>
            <person name="Swanson W.J."/>
            <person name="Moy G.W."/>
            <person name="Vacquier V.D."/>
        </authorList>
    </citation>
    <scope>NUCLEOTIDE SEQUENCE [LARGE SCALE GENOMIC DNA]</scope>
    <source>
        <strain evidence="1 2">DSM 7027</strain>
    </source>
</reference>
<dbReference type="RefSeq" id="WP_076460514.1">
    <property type="nucleotide sequence ID" value="NZ_FTMN01000001.1"/>
</dbReference>
<evidence type="ECO:0000313" key="1">
    <source>
        <dbReference type="EMBL" id="SIP94271.1"/>
    </source>
</evidence>
<dbReference type="EMBL" id="FTMN01000001">
    <property type="protein sequence ID" value="SIP94271.1"/>
    <property type="molecule type" value="Genomic_DNA"/>
</dbReference>
<sequence length="106" mass="11857">MITFIELAGFSKHRKELLTDESFRQMQEALIVNPEAGSRIEGTGGFRKLRWALPGKGKSGGVRVIYYSLVPSTGRLYLALIYPKSERDNLTSAQKAQLKALTDKLK</sequence>